<sequence length="52" mass="6051">MNVKEYTYTLKTVQLNTLKNASTLHLHKNTANIKIRLMHQSNKFSGIIHDKL</sequence>
<reference evidence="1 2" key="1">
    <citation type="journal article" date="2002" name="J. Virol.">
        <title>Analysis of the complete genome sequence of the Hz-1 virus suggests that it is related to members of the Baculoviridae.</title>
        <authorList>
            <person name="Cheng C.H."/>
            <person name="Liu S.M."/>
            <person name="Chow T.Y."/>
            <person name="Hsiao Y.Y."/>
            <person name="Wang D.P."/>
            <person name="Huang J.J."/>
            <person name="Chen H.H."/>
        </authorList>
    </citation>
    <scope>NUCLEOTIDE SEQUENCE [LARGE SCALE GENOMIC DNA]</scope>
</reference>
<name>Q8JKG7_9VIRU</name>
<evidence type="ECO:0000313" key="1">
    <source>
        <dbReference type="EMBL" id="AAN04438.1"/>
    </source>
</evidence>
<dbReference type="KEGG" id="vg:955061"/>
<gene>
    <name evidence="1" type="primary">orf146</name>
</gene>
<dbReference type="Proteomes" id="UP000232784">
    <property type="component" value="Segment"/>
</dbReference>
<dbReference type="EMBL" id="AF451898">
    <property type="protein sequence ID" value="AAN04438.1"/>
    <property type="molecule type" value="Genomic_DNA"/>
</dbReference>
<accession>Q8JKG7</accession>
<keyword evidence="2" id="KW-1185">Reference proteome</keyword>
<proteinExistence type="predicted"/>
<evidence type="ECO:0000313" key="2">
    <source>
        <dbReference type="Proteomes" id="UP000232784"/>
    </source>
</evidence>
<organism evidence="1 2">
    <name type="scientific">Heliothis zea nudivirus 1</name>
    <dbReference type="NCBI Taxonomy" id="3116536"/>
    <lineage>
        <taxon>Viruses</taxon>
        <taxon>Viruses incertae sedis</taxon>
        <taxon>Naldaviricetes</taxon>
        <taxon>Lefavirales</taxon>
        <taxon>Nudiviridae</taxon>
        <taxon>Betanudivirus</taxon>
        <taxon>Betanudivirus hezeae</taxon>
    </lineage>
</organism>
<protein>
    <submittedName>
        <fullName evidence="1">Orf146</fullName>
    </submittedName>
</protein>